<evidence type="ECO:0000313" key="2">
    <source>
        <dbReference type="Proteomes" id="UP000789860"/>
    </source>
</evidence>
<gene>
    <name evidence="1" type="ORF">SCALOS_LOCUS910</name>
</gene>
<feature type="non-terminal residue" evidence="1">
    <location>
        <position position="422"/>
    </location>
</feature>
<evidence type="ECO:0000313" key="1">
    <source>
        <dbReference type="EMBL" id="CAG8445697.1"/>
    </source>
</evidence>
<comment type="caution">
    <text evidence="1">The sequence shown here is derived from an EMBL/GenBank/DDBJ whole genome shotgun (WGS) entry which is preliminary data.</text>
</comment>
<name>A0ACA9K131_9GLOM</name>
<organism evidence="1 2">
    <name type="scientific">Scutellospora calospora</name>
    <dbReference type="NCBI Taxonomy" id="85575"/>
    <lineage>
        <taxon>Eukaryota</taxon>
        <taxon>Fungi</taxon>
        <taxon>Fungi incertae sedis</taxon>
        <taxon>Mucoromycota</taxon>
        <taxon>Glomeromycotina</taxon>
        <taxon>Glomeromycetes</taxon>
        <taxon>Diversisporales</taxon>
        <taxon>Gigasporaceae</taxon>
        <taxon>Scutellospora</taxon>
    </lineage>
</organism>
<protein>
    <submittedName>
        <fullName evidence="1">6618_t:CDS:1</fullName>
    </submittedName>
</protein>
<sequence length="422" mass="47223">MTPDTMISNQENLPWIVQKFGGTSIGKFLDSISGTIVRSHLDKCQVALVCSARSGDTKTKGTTNKLLKAAKDVLTPDSKEFLRIVDEIGQEHINAARGLIKNSKILDELEKQILRDCAKLKCFLEAAQIIEEVSTRSKDIIVSAGEKLSCRIVTSALRDRGINAEFINLECVVEQEYYELYTNHFDQMFYDYLARRIAETVKKCGDRIPVVTVPGGLLTNIGRGYTDLCAALLAVGIGAKELQIWKEVDGIFTADPRKVKNARLLPIISPEEASELTYYGSEVIHPFTMEQVMRYNIPIRIKNVMNPLGKGTVIFPDTLKNGYLTRLNISELLHQNGYHRDMSRKHPTAVTIKNNIIVLNIHSNRKTISHGFFAQIFAALDEYGIIVDLISTSEVHVSMALGAEIEERDLQRALDDLKKLGE</sequence>
<reference evidence="1" key="1">
    <citation type="submission" date="2021-06" db="EMBL/GenBank/DDBJ databases">
        <authorList>
            <person name="Kallberg Y."/>
            <person name="Tangrot J."/>
            <person name="Rosling A."/>
        </authorList>
    </citation>
    <scope>NUCLEOTIDE SEQUENCE</scope>
    <source>
        <strain evidence="1">AU212A</strain>
    </source>
</reference>
<accession>A0ACA9K131</accession>
<proteinExistence type="predicted"/>
<keyword evidence="2" id="KW-1185">Reference proteome</keyword>
<dbReference type="Proteomes" id="UP000789860">
    <property type="component" value="Unassembled WGS sequence"/>
</dbReference>
<dbReference type="EMBL" id="CAJVPM010000496">
    <property type="protein sequence ID" value="CAG8445697.1"/>
    <property type="molecule type" value="Genomic_DNA"/>
</dbReference>